<keyword evidence="1" id="KW-0597">Phosphoprotein</keyword>
<keyword evidence="3" id="KW-0547">Nucleotide-binding</keyword>
<dbReference type="Gene3D" id="1.10.510.10">
    <property type="entry name" value="Transferase(Phosphotransferase) domain 1"/>
    <property type="match status" value="1"/>
</dbReference>
<evidence type="ECO:0000256" key="2">
    <source>
        <dbReference type="ARBA" id="ARBA00022679"/>
    </source>
</evidence>
<keyword evidence="4" id="KW-0418">Kinase</keyword>
<proteinExistence type="predicted"/>
<protein>
    <recommendedName>
        <fullName evidence="8">Protein kinase domain-containing protein</fullName>
    </recommendedName>
</protein>
<name>A0A9W7H598_HIBTR</name>
<dbReference type="InterPro" id="IPR052101">
    <property type="entry name" value="Plant_StressResp_Kinase"/>
</dbReference>
<evidence type="ECO:0008006" key="8">
    <source>
        <dbReference type="Google" id="ProtNLM"/>
    </source>
</evidence>
<dbReference type="InterPro" id="IPR011009">
    <property type="entry name" value="Kinase-like_dom_sf"/>
</dbReference>
<dbReference type="PANTHER" id="PTHR47983">
    <property type="entry name" value="PTO-INTERACTING PROTEIN 1-LIKE"/>
    <property type="match status" value="1"/>
</dbReference>
<accession>A0A9W7H598</accession>
<dbReference type="GO" id="GO:0016301">
    <property type="term" value="F:kinase activity"/>
    <property type="evidence" value="ECO:0007669"/>
    <property type="project" value="UniProtKB-KW"/>
</dbReference>
<dbReference type="Proteomes" id="UP001165190">
    <property type="component" value="Unassembled WGS sequence"/>
</dbReference>
<dbReference type="GO" id="GO:0005524">
    <property type="term" value="F:ATP binding"/>
    <property type="evidence" value="ECO:0007669"/>
    <property type="project" value="UniProtKB-KW"/>
</dbReference>
<gene>
    <name evidence="6" type="ORF">HRI_000798700</name>
</gene>
<keyword evidence="7" id="KW-1185">Reference proteome</keyword>
<keyword evidence="2" id="KW-0808">Transferase</keyword>
<evidence type="ECO:0000313" key="7">
    <source>
        <dbReference type="Proteomes" id="UP001165190"/>
    </source>
</evidence>
<dbReference type="PANTHER" id="PTHR47983:SF3">
    <property type="entry name" value="OS05G0135800 PROTEIN"/>
    <property type="match status" value="1"/>
</dbReference>
<sequence length="110" mass="12621">MTSDVYNFGVVLLKLSTGRKPVDHTLPRGQQSLVTWATPRFSEDKVRQCVDQRIGGDYPPKVVAKVLIYLVAPDNVCFHLHILSVSTHYFSCYANDFKRPHCTYFKPFQD</sequence>
<keyword evidence="5" id="KW-0067">ATP-binding</keyword>
<evidence type="ECO:0000256" key="4">
    <source>
        <dbReference type="ARBA" id="ARBA00022777"/>
    </source>
</evidence>
<evidence type="ECO:0000256" key="1">
    <source>
        <dbReference type="ARBA" id="ARBA00022553"/>
    </source>
</evidence>
<reference evidence="6" key="1">
    <citation type="submission" date="2023-05" db="EMBL/GenBank/DDBJ databases">
        <title>Genome and transcriptome analyses reveal genes involved in the formation of fine ridges on petal epidermal cells in Hibiscus trionum.</title>
        <authorList>
            <person name="Koshimizu S."/>
            <person name="Masuda S."/>
            <person name="Ishii T."/>
            <person name="Shirasu K."/>
            <person name="Hoshino A."/>
            <person name="Arita M."/>
        </authorList>
    </citation>
    <scope>NUCLEOTIDE SEQUENCE</scope>
    <source>
        <strain evidence="6">Hamamatsu line</strain>
    </source>
</reference>
<comment type="caution">
    <text evidence="6">The sequence shown here is derived from an EMBL/GenBank/DDBJ whole genome shotgun (WGS) entry which is preliminary data.</text>
</comment>
<evidence type="ECO:0000256" key="5">
    <source>
        <dbReference type="ARBA" id="ARBA00022840"/>
    </source>
</evidence>
<dbReference type="SUPFAM" id="SSF56112">
    <property type="entry name" value="Protein kinase-like (PK-like)"/>
    <property type="match status" value="1"/>
</dbReference>
<evidence type="ECO:0000256" key="3">
    <source>
        <dbReference type="ARBA" id="ARBA00022741"/>
    </source>
</evidence>
<organism evidence="6 7">
    <name type="scientific">Hibiscus trionum</name>
    <name type="common">Flower of an hour</name>
    <dbReference type="NCBI Taxonomy" id="183268"/>
    <lineage>
        <taxon>Eukaryota</taxon>
        <taxon>Viridiplantae</taxon>
        <taxon>Streptophyta</taxon>
        <taxon>Embryophyta</taxon>
        <taxon>Tracheophyta</taxon>
        <taxon>Spermatophyta</taxon>
        <taxon>Magnoliopsida</taxon>
        <taxon>eudicotyledons</taxon>
        <taxon>Gunneridae</taxon>
        <taxon>Pentapetalae</taxon>
        <taxon>rosids</taxon>
        <taxon>malvids</taxon>
        <taxon>Malvales</taxon>
        <taxon>Malvaceae</taxon>
        <taxon>Malvoideae</taxon>
        <taxon>Hibiscus</taxon>
    </lineage>
</organism>
<dbReference type="EMBL" id="BSYR01000010">
    <property type="protein sequence ID" value="GMI71294.1"/>
    <property type="molecule type" value="Genomic_DNA"/>
</dbReference>
<evidence type="ECO:0000313" key="6">
    <source>
        <dbReference type="EMBL" id="GMI71294.1"/>
    </source>
</evidence>
<dbReference type="AlphaFoldDB" id="A0A9W7H598"/>
<dbReference type="OrthoDB" id="1735013at2759"/>